<dbReference type="EMBL" id="UZAN01041085">
    <property type="protein sequence ID" value="VDP71923.1"/>
    <property type="molecule type" value="Genomic_DNA"/>
</dbReference>
<name>A0A183AB71_9TREM</name>
<dbReference type="Pfam" id="PF11901">
    <property type="entry name" value="DM9"/>
    <property type="match status" value="1"/>
</dbReference>
<proteinExistence type="predicted"/>
<reference evidence="3" key="1">
    <citation type="submission" date="2016-06" db="UniProtKB">
        <authorList>
            <consortium name="WormBaseParasite"/>
        </authorList>
    </citation>
    <scope>IDENTIFICATION</scope>
</reference>
<dbReference type="SMART" id="SM00696">
    <property type="entry name" value="DM9"/>
    <property type="match status" value="2"/>
</dbReference>
<dbReference type="AlphaFoldDB" id="A0A183AB71"/>
<dbReference type="PANTHER" id="PTHR31649">
    <property type="entry name" value="AGAP009604-PA"/>
    <property type="match status" value="1"/>
</dbReference>
<dbReference type="PANTHER" id="PTHR31649:SF1">
    <property type="entry name" value="FARNESOIC ACID O-METHYL TRANSFERASE DOMAIN-CONTAINING PROTEIN"/>
    <property type="match status" value="1"/>
</dbReference>
<gene>
    <name evidence="1" type="ORF">ECPE_LOCUS4206</name>
</gene>
<evidence type="ECO:0000313" key="1">
    <source>
        <dbReference type="EMBL" id="VDP71923.1"/>
    </source>
</evidence>
<sequence>MFCEPAIIEVTLSWIPVDANGTLPTNAIEAKPGLYIIRAHHESDIIPGKWSGTTPQASVSYGGHEIKVTKFEVLCDTSVFKNDPPYKWVEACHGSAPFLAIRGGRTETKEPLYIARALVDGEWCTGKVHKSWACAFFPLNGIENTIHQYEVLCLRD</sequence>
<protein>
    <submittedName>
        <fullName evidence="3">DUF3421 domain-containing protein</fullName>
    </submittedName>
</protein>
<keyword evidence="2" id="KW-1185">Reference proteome</keyword>
<organism evidence="3">
    <name type="scientific">Echinostoma caproni</name>
    <dbReference type="NCBI Taxonomy" id="27848"/>
    <lineage>
        <taxon>Eukaryota</taxon>
        <taxon>Metazoa</taxon>
        <taxon>Spiralia</taxon>
        <taxon>Lophotrochozoa</taxon>
        <taxon>Platyhelminthes</taxon>
        <taxon>Trematoda</taxon>
        <taxon>Digenea</taxon>
        <taxon>Plagiorchiida</taxon>
        <taxon>Echinostomata</taxon>
        <taxon>Echinostomatoidea</taxon>
        <taxon>Echinostomatidae</taxon>
        <taxon>Echinostoma</taxon>
    </lineage>
</organism>
<evidence type="ECO:0000313" key="3">
    <source>
        <dbReference type="WBParaSite" id="ECPE_0000421401-mRNA-1"/>
    </source>
</evidence>
<accession>A0A183AB71</accession>
<dbReference type="InterPro" id="IPR006616">
    <property type="entry name" value="DM9_repeat"/>
</dbReference>
<reference evidence="1 2" key="2">
    <citation type="submission" date="2018-11" db="EMBL/GenBank/DDBJ databases">
        <authorList>
            <consortium name="Pathogen Informatics"/>
        </authorList>
    </citation>
    <scope>NUCLEOTIDE SEQUENCE [LARGE SCALE GENOMIC DNA]</scope>
    <source>
        <strain evidence="1 2">Egypt</strain>
    </source>
</reference>
<evidence type="ECO:0000313" key="2">
    <source>
        <dbReference type="Proteomes" id="UP000272942"/>
    </source>
</evidence>
<dbReference type="WBParaSite" id="ECPE_0000421401-mRNA-1">
    <property type="protein sequence ID" value="ECPE_0000421401-mRNA-1"/>
    <property type="gene ID" value="ECPE_0000421401"/>
</dbReference>
<dbReference type="Proteomes" id="UP000272942">
    <property type="component" value="Unassembled WGS sequence"/>
</dbReference>
<dbReference type="OrthoDB" id="2142040at2759"/>